<name>A0ABX1VHR7_9PLAN</name>
<evidence type="ECO:0000313" key="4">
    <source>
        <dbReference type="Proteomes" id="UP000609651"/>
    </source>
</evidence>
<reference evidence="3 4" key="1">
    <citation type="journal article" date="2020" name="Syst. Appl. Microbiol.">
        <title>Alienimonas chondri sp. nov., a novel planctomycete isolated from the biofilm of the red alga Chondrus crispus.</title>
        <authorList>
            <person name="Vitorino I."/>
            <person name="Albuquerque L."/>
            <person name="Wiegand S."/>
            <person name="Kallscheuer N."/>
            <person name="da Costa M.S."/>
            <person name="Lobo-da-Cunha A."/>
            <person name="Jogler C."/>
            <person name="Lage O.M."/>
        </authorList>
    </citation>
    <scope>NUCLEOTIDE SEQUENCE [LARGE SCALE GENOMIC DNA]</scope>
    <source>
        <strain evidence="3 4">LzC2</strain>
    </source>
</reference>
<feature type="transmembrane region" description="Helical" evidence="2">
    <location>
        <begin position="142"/>
        <end position="164"/>
    </location>
</feature>
<feature type="transmembrane region" description="Helical" evidence="2">
    <location>
        <begin position="117"/>
        <end position="136"/>
    </location>
</feature>
<keyword evidence="2" id="KW-0472">Membrane</keyword>
<evidence type="ECO:0000313" key="3">
    <source>
        <dbReference type="EMBL" id="NNJ27626.1"/>
    </source>
</evidence>
<sequence length="236" mass="24839">MSAARRTLVLLLVAASCVTLGLGLTGPCMTVIPNGGPWHGWIEILEPRVLRPSTFSVLTGIERMWNHGAEGLAGLLFAFSVAFPTAKLAILGWTAAHADENARHGWAGWLAHHVGKFSMLDVMVIGLIVVAVKGLPGNTEVIAGWALWAFAASVLLAMVASLLLHTAGPRSGREPSKLSLAESRGRDDRVDAADQSVDGAAAVRVEPVGQEHDEQVPLRVDPQSRAGEPAVAEGSV</sequence>
<accession>A0ABX1VHR7</accession>
<protein>
    <recommendedName>
        <fullName evidence="5">Paraquat-inducible protein A</fullName>
    </recommendedName>
</protein>
<dbReference type="PROSITE" id="PS51257">
    <property type="entry name" value="PROKAR_LIPOPROTEIN"/>
    <property type="match status" value="1"/>
</dbReference>
<keyword evidence="2" id="KW-1133">Transmembrane helix</keyword>
<dbReference type="InterPro" id="IPR007498">
    <property type="entry name" value="PqiA-like"/>
</dbReference>
<keyword evidence="2" id="KW-0812">Transmembrane</keyword>
<comment type="caution">
    <text evidence="3">The sequence shown here is derived from an EMBL/GenBank/DDBJ whole genome shotgun (WGS) entry which is preliminary data.</text>
</comment>
<proteinExistence type="predicted"/>
<feature type="transmembrane region" description="Helical" evidence="2">
    <location>
        <begin position="72"/>
        <end position="96"/>
    </location>
</feature>
<organism evidence="3 4">
    <name type="scientific">Alienimonas chondri</name>
    <dbReference type="NCBI Taxonomy" id="2681879"/>
    <lineage>
        <taxon>Bacteria</taxon>
        <taxon>Pseudomonadati</taxon>
        <taxon>Planctomycetota</taxon>
        <taxon>Planctomycetia</taxon>
        <taxon>Planctomycetales</taxon>
        <taxon>Planctomycetaceae</taxon>
        <taxon>Alienimonas</taxon>
    </lineage>
</organism>
<feature type="compositionally biased region" description="Basic and acidic residues" evidence="1">
    <location>
        <begin position="183"/>
        <end position="192"/>
    </location>
</feature>
<dbReference type="Proteomes" id="UP000609651">
    <property type="component" value="Unassembled WGS sequence"/>
</dbReference>
<evidence type="ECO:0000256" key="1">
    <source>
        <dbReference type="SAM" id="MobiDB-lite"/>
    </source>
</evidence>
<dbReference type="Pfam" id="PF04403">
    <property type="entry name" value="PqiA"/>
    <property type="match status" value="1"/>
</dbReference>
<gene>
    <name evidence="3" type="ORF">LzC2_37330</name>
</gene>
<feature type="region of interest" description="Disordered" evidence="1">
    <location>
        <begin position="169"/>
        <end position="236"/>
    </location>
</feature>
<evidence type="ECO:0008006" key="5">
    <source>
        <dbReference type="Google" id="ProtNLM"/>
    </source>
</evidence>
<evidence type="ECO:0000256" key="2">
    <source>
        <dbReference type="SAM" id="Phobius"/>
    </source>
</evidence>
<keyword evidence="4" id="KW-1185">Reference proteome</keyword>
<dbReference type="EMBL" id="WTPX01000175">
    <property type="protein sequence ID" value="NNJ27626.1"/>
    <property type="molecule type" value="Genomic_DNA"/>
</dbReference>